<keyword evidence="2" id="KW-1185">Reference proteome</keyword>
<reference evidence="1 2" key="1">
    <citation type="submission" date="2019-03" db="EMBL/GenBank/DDBJ databases">
        <title>Deep-cultivation of Planctomycetes and their phenomic and genomic characterization uncovers novel biology.</title>
        <authorList>
            <person name="Wiegand S."/>
            <person name="Jogler M."/>
            <person name="Boedeker C."/>
            <person name="Pinto D."/>
            <person name="Vollmers J."/>
            <person name="Rivas-Marin E."/>
            <person name="Kohn T."/>
            <person name="Peeters S.H."/>
            <person name="Heuer A."/>
            <person name="Rast P."/>
            <person name="Oberbeckmann S."/>
            <person name="Bunk B."/>
            <person name="Jeske O."/>
            <person name="Meyerdierks A."/>
            <person name="Storesund J.E."/>
            <person name="Kallscheuer N."/>
            <person name="Luecker S."/>
            <person name="Lage O.M."/>
            <person name="Pohl T."/>
            <person name="Merkel B.J."/>
            <person name="Hornburger P."/>
            <person name="Mueller R.-W."/>
            <person name="Bruemmer F."/>
            <person name="Labrenz M."/>
            <person name="Spormann A.M."/>
            <person name="Op den Camp H."/>
            <person name="Overmann J."/>
            <person name="Amann R."/>
            <person name="Jetten M.S.M."/>
            <person name="Mascher T."/>
            <person name="Medema M.H."/>
            <person name="Devos D.P."/>
            <person name="Kaster A.-K."/>
            <person name="Ovreas L."/>
            <person name="Rohde M."/>
            <person name="Galperin M.Y."/>
            <person name="Jogler C."/>
        </authorList>
    </citation>
    <scope>NUCLEOTIDE SEQUENCE [LARGE SCALE GENOMIC DNA]</scope>
    <source>
        <strain evidence="1 2">Enr10</strain>
    </source>
</reference>
<dbReference type="EMBL" id="CP037421">
    <property type="protein sequence ID" value="QDT28355.1"/>
    <property type="molecule type" value="Genomic_DNA"/>
</dbReference>
<organism evidence="1 2">
    <name type="scientific">Gimesia panareensis</name>
    <dbReference type="NCBI Taxonomy" id="2527978"/>
    <lineage>
        <taxon>Bacteria</taxon>
        <taxon>Pseudomonadati</taxon>
        <taxon>Planctomycetota</taxon>
        <taxon>Planctomycetia</taxon>
        <taxon>Planctomycetales</taxon>
        <taxon>Planctomycetaceae</taxon>
        <taxon>Gimesia</taxon>
    </lineage>
</organism>
<dbReference type="AlphaFoldDB" id="A0A517Q9S5"/>
<sequence>MGLPVSAAYLALALEKEITINDITLRERNIADLHLPTGKLIASDAIVFMDPLPFKLKMPTGTFPVILSIAHIAEDQRVAFARIRFRDTVPVTWKMLSVEGEPPGKLQEGDIFGYGVDSGTGCFIDASAAKVFDEKLTSDPNYFENLLDAIERTYVNTWGWLDLPFGKGNLVAFSSGFGDGFYATYAGFDADGKLAVVVTDFAVVPSKAE</sequence>
<evidence type="ECO:0000313" key="1">
    <source>
        <dbReference type="EMBL" id="QDT28355.1"/>
    </source>
</evidence>
<proteinExistence type="predicted"/>
<evidence type="ECO:0000313" key="2">
    <source>
        <dbReference type="Proteomes" id="UP000315647"/>
    </source>
</evidence>
<protein>
    <recommendedName>
        <fullName evidence="3">DUF4241 domain-containing protein</fullName>
    </recommendedName>
</protein>
<evidence type="ECO:0008006" key="3">
    <source>
        <dbReference type="Google" id="ProtNLM"/>
    </source>
</evidence>
<accession>A0A517Q9S5</accession>
<gene>
    <name evidence="1" type="ORF">Enr10x_36970</name>
</gene>
<dbReference type="InterPro" id="IPR025335">
    <property type="entry name" value="DUF4241"/>
</dbReference>
<dbReference type="Proteomes" id="UP000315647">
    <property type="component" value="Chromosome"/>
</dbReference>
<name>A0A517Q9S5_9PLAN</name>
<dbReference type="Pfam" id="PF14025">
    <property type="entry name" value="DUF4241"/>
    <property type="match status" value="1"/>
</dbReference>